<proteinExistence type="predicted"/>
<organism evidence="3 4">
    <name type="scientific">Nonlabens dokdonensis</name>
    <dbReference type="NCBI Taxonomy" id="328515"/>
    <lineage>
        <taxon>Bacteria</taxon>
        <taxon>Pseudomonadati</taxon>
        <taxon>Bacteroidota</taxon>
        <taxon>Flavobacteriia</taxon>
        <taxon>Flavobacteriales</taxon>
        <taxon>Flavobacteriaceae</taxon>
        <taxon>Nonlabens</taxon>
    </lineage>
</organism>
<keyword evidence="2" id="KW-0732">Signal</keyword>
<dbReference type="RefSeq" id="WP_146250816.1">
    <property type="nucleotide sequence ID" value="NZ_QKZR01000006.1"/>
</dbReference>
<reference evidence="3 4" key="1">
    <citation type="submission" date="2018-06" db="EMBL/GenBank/DDBJ databases">
        <title>Genomic Encyclopedia of Archaeal and Bacterial Type Strains, Phase II (KMG-II): from individual species to whole genera.</title>
        <authorList>
            <person name="Goeker M."/>
        </authorList>
    </citation>
    <scope>NUCLEOTIDE SEQUENCE [LARGE SCALE GENOMIC DNA]</scope>
    <source>
        <strain evidence="3 4">DSM 17205</strain>
    </source>
</reference>
<evidence type="ECO:0000313" key="3">
    <source>
        <dbReference type="EMBL" id="PZX37823.1"/>
    </source>
</evidence>
<evidence type="ECO:0000256" key="2">
    <source>
        <dbReference type="SAM" id="SignalP"/>
    </source>
</evidence>
<feature type="chain" id="PRO_5045579998" evidence="2">
    <location>
        <begin position="21"/>
        <end position="396"/>
    </location>
</feature>
<evidence type="ECO:0000313" key="4">
    <source>
        <dbReference type="Proteomes" id="UP000248584"/>
    </source>
</evidence>
<keyword evidence="1" id="KW-0175">Coiled coil</keyword>
<dbReference type="Proteomes" id="UP000248584">
    <property type="component" value="Unassembled WGS sequence"/>
</dbReference>
<gene>
    <name evidence="3" type="ORF">LX97_02918</name>
</gene>
<keyword evidence="4" id="KW-1185">Reference proteome</keyword>
<evidence type="ECO:0000256" key="1">
    <source>
        <dbReference type="SAM" id="Coils"/>
    </source>
</evidence>
<accession>A0ABX5PVI3</accession>
<comment type="caution">
    <text evidence="3">The sequence shown here is derived from an EMBL/GenBank/DDBJ whole genome shotgun (WGS) entry which is preliminary data.</text>
</comment>
<feature type="signal peptide" evidence="2">
    <location>
        <begin position="1"/>
        <end position="20"/>
    </location>
</feature>
<name>A0ABX5PVI3_9FLAO</name>
<sequence length="396" mass="45612">MNKKYLLAFACIAISLSSVAQRTMSESISYFNVKTPNNPLEESIKSYKVIVETPYTLTVEELNKQSLAEFEVEKANFAQVLKDSKAEFEERLAGHDEDVAKAEARYDKEMKNFKALTLFERLSLTEQGKKPQLKVPSKPTYVEPREPVYMQPNLDDHLIFDNQVLADNVELMGYEKGSDLLIVINISKMVFQDNGGQTFYAQPTNLKVMKGATVIDEKNFDEEFQFLTSSNSNTINLERYEKNNVNKIMNHISNYINEEFGFIPVQSSITIEFPKNKKRKYDILENAKIKAISAYRKLKKDVSGETRQRAIDELIAVREIWKSELAKIDYANKKALMNKEVAVMIFYNLLQVDISLKDKVQAEETLALLQERRIDLDLNNGEKSAFTRLEEQVYKL</sequence>
<feature type="coiled-coil region" evidence="1">
    <location>
        <begin position="85"/>
        <end position="112"/>
    </location>
</feature>
<protein>
    <submittedName>
        <fullName evidence="3">Uncharacterized protein</fullName>
    </submittedName>
</protein>
<dbReference type="EMBL" id="QKZR01000006">
    <property type="protein sequence ID" value="PZX37823.1"/>
    <property type="molecule type" value="Genomic_DNA"/>
</dbReference>